<organism evidence="3 4">
    <name type="scientific">Cryomyces antarcticus</name>
    <dbReference type="NCBI Taxonomy" id="329879"/>
    <lineage>
        <taxon>Eukaryota</taxon>
        <taxon>Fungi</taxon>
        <taxon>Dikarya</taxon>
        <taxon>Ascomycota</taxon>
        <taxon>Pezizomycotina</taxon>
        <taxon>Dothideomycetes</taxon>
        <taxon>Dothideomycetes incertae sedis</taxon>
        <taxon>Cryomyces</taxon>
    </lineage>
</organism>
<evidence type="ECO:0000313" key="4">
    <source>
        <dbReference type="Proteomes" id="UP001357485"/>
    </source>
</evidence>
<keyword evidence="4" id="KW-1185">Reference proteome</keyword>
<protein>
    <submittedName>
        <fullName evidence="3">Uncharacterized protein</fullName>
    </submittedName>
</protein>
<feature type="signal peptide" evidence="2">
    <location>
        <begin position="1"/>
        <end position="20"/>
    </location>
</feature>
<reference evidence="3 4" key="1">
    <citation type="submission" date="2023-08" db="EMBL/GenBank/DDBJ databases">
        <title>Black Yeasts Isolated from many extreme environments.</title>
        <authorList>
            <person name="Coleine C."/>
            <person name="Stajich J.E."/>
            <person name="Selbmann L."/>
        </authorList>
    </citation>
    <scope>NUCLEOTIDE SEQUENCE [LARGE SCALE GENOMIC DNA]</scope>
    <source>
        <strain evidence="3 4">CCFEE 536</strain>
    </source>
</reference>
<keyword evidence="2" id="KW-0732">Signal</keyword>
<feature type="compositionally biased region" description="Basic residues" evidence="1">
    <location>
        <begin position="83"/>
        <end position="93"/>
    </location>
</feature>
<feature type="compositionally biased region" description="Basic residues" evidence="1">
    <location>
        <begin position="106"/>
        <end position="118"/>
    </location>
</feature>
<evidence type="ECO:0000256" key="1">
    <source>
        <dbReference type="SAM" id="MobiDB-lite"/>
    </source>
</evidence>
<comment type="caution">
    <text evidence="3">The sequence shown here is derived from an EMBL/GenBank/DDBJ whole genome shotgun (WGS) entry which is preliminary data.</text>
</comment>
<feature type="chain" id="PRO_5045789894" evidence="2">
    <location>
        <begin position="21"/>
        <end position="230"/>
    </location>
</feature>
<feature type="compositionally biased region" description="Low complexity" evidence="1">
    <location>
        <begin position="60"/>
        <end position="76"/>
    </location>
</feature>
<name>A0ABR0LZT4_9PEZI</name>
<feature type="region of interest" description="Disordered" evidence="1">
    <location>
        <begin position="38"/>
        <end position="123"/>
    </location>
</feature>
<accession>A0ABR0LZT4</accession>
<sequence>MAPIVVLCLPLLNLLRQIRASPGKKLLLRALPSAHLHRPHHCGRWDVEKKQHPPRKGRTQRGQLPARAPARARAQPQPQPRTTSRRLKSRRAPQRAQARCDIPARARARVPAPRRRCRPPQPQAWAAGTVSAAASLLSAILAAESSIASTASWSIETQPTATITMHTTPTPTPCAARASVYEGSAHIAGNYNQTVSGAGVVEDPNNPGNLDANHGYPPVTHYFPNTYTDC</sequence>
<proteinExistence type="predicted"/>
<evidence type="ECO:0000313" key="3">
    <source>
        <dbReference type="EMBL" id="KAK5257427.1"/>
    </source>
</evidence>
<gene>
    <name evidence="3" type="ORF">LTR16_000671</name>
</gene>
<evidence type="ECO:0000256" key="2">
    <source>
        <dbReference type="SAM" id="SignalP"/>
    </source>
</evidence>
<dbReference type="EMBL" id="JAVRRA010008227">
    <property type="protein sequence ID" value="KAK5257427.1"/>
    <property type="molecule type" value="Genomic_DNA"/>
</dbReference>
<dbReference type="Proteomes" id="UP001357485">
    <property type="component" value="Unassembled WGS sequence"/>
</dbReference>